<accession>A0A1F7EZY0</accession>
<dbReference type="AlphaFoldDB" id="A0A1F7EZY0"/>
<evidence type="ECO:0000313" key="1">
    <source>
        <dbReference type="EMBL" id="OGJ99950.1"/>
    </source>
</evidence>
<dbReference type="Proteomes" id="UP000179243">
    <property type="component" value="Unassembled WGS sequence"/>
</dbReference>
<reference evidence="1 2" key="1">
    <citation type="journal article" date="2016" name="Nat. Commun.">
        <title>Thousands of microbial genomes shed light on interconnected biogeochemical processes in an aquifer system.</title>
        <authorList>
            <person name="Anantharaman K."/>
            <person name="Brown C.T."/>
            <person name="Hug L.A."/>
            <person name="Sharon I."/>
            <person name="Castelle C.J."/>
            <person name="Probst A.J."/>
            <person name="Thomas B.C."/>
            <person name="Singh A."/>
            <person name="Wilkins M.J."/>
            <person name="Karaoz U."/>
            <person name="Brodie E.L."/>
            <person name="Williams K.H."/>
            <person name="Hubbard S.S."/>
            <person name="Banfield J.F."/>
        </authorList>
    </citation>
    <scope>NUCLEOTIDE SEQUENCE [LARGE SCALE GENOMIC DNA]</scope>
</reference>
<gene>
    <name evidence="1" type="ORF">A2519_00410</name>
</gene>
<sequence length="76" mass="8744">MVKNRLIEADIPWVIVLEYCVRTAANGIIPYAEIPRYLIKYGVNHIPDKIVATIEMLFALIFFRNCLLNPTVILLI</sequence>
<comment type="caution">
    <text evidence="1">The sequence shown here is derived from an EMBL/GenBank/DDBJ whole genome shotgun (WGS) entry which is preliminary data.</text>
</comment>
<name>A0A1F7EZY0_UNCRA</name>
<organism evidence="1 2">
    <name type="scientific">Candidatus Raymondbacteria bacterium RIFOXYD12_FULL_49_13</name>
    <dbReference type="NCBI Taxonomy" id="1817890"/>
    <lineage>
        <taxon>Bacteria</taxon>
        <taxon>Raymondiibacteriota</taxon>
    </lineage>
</organism>
<protein>
    <submittedName>
        <fullName evidence="1">Uncharacterized protein</fullName>
    </submittedName>
</protein>
<dbReference type="EMBL" id="MFYX01000157">
    <property type="protein sequence ID" value="OGJ99950.1"/>
    <property type="molecule type" value="Genomic_DNA"/>
</dbReference>
<proteinExistence type="predicted"/>
<evidence type="ECO:0000313" key="2">
    <source>
        <dbReference type="Proteomes" id="UP000179243"/>
    </source>
</evidence>